<dbReference type="STRING" id="1379270.GEMMAAP_14935"/>
<comment type="subcellular location">
    <subcellularLocation>
        <location evidence="2">Cytoplasm</location>
    </subcellularLocation>
</comment>
<comment type="cofactor">
    <cofactor evidence="2">
        <name>Mg(2+)</name>
        <dbReference type="ChEBI" id="CHEBI:18420"/>
    </cofactor>
</comment>
<feature type="binding site" evidence="2">
    <location>
        <position position="117"/>
    </location>
    <ligand>
        <name>Mg(2+)</name>
        <dbReference type="ChEBI" id="CHEBI:18420"/>
    </ligand>
</feature>
<keyword evidence="2" id="KW-0067">ATP-binding</keyword>
<protein>
    <recommendedName>
        <fullName evidence="2">ATP-dependent dethiobiotin synthetase BioD</fullName>
        <ecNumber evidence="2">6.3.3.3</ecNumber>
    </recommendedName>
    <alternativeName>
        <fullName evidence="2">DTB synthetase</fullName>
        <shortName evidence="2">DTBS</shortName>
    </alternativeName>
    <alternativeName>
        <fullName evidence="2">Dethiobiotin synthase</fullName>
    </alternativeName>
</protein>
<dbReference type="PIRSF" id="PIRSF006755">
    <property type="entry name" value="DTB_synth"/>
    <property type="match status" value="1"/>
</dbReference>
<feature type="binding site" evidence="2">
    <location>
        <begin position="117"/>
        <end position="120"/>
    </location>
    <ligand>
        <name>ATP</name>
        <dbReference type="ChEBI" id="CHEBI:30616"/>
    </ligand>
</feature>
<dbReference type="GO" id="GO:0004141">
    <property type="term" value="F:dethiobiotin synthase activity"/>
    <property type="evidence" value="ECO:0007669"/>
    <property type="project" value="UniProtKB-UniRule"/>
</dbReference>
<dbReference type="PANTHER" id="PTHR43210:SF5">
    <property type="entry name" value="DETHIOBIOTIN SYNTHETASE"/>
    <property type="match status" value="1"/>
</dbReference>
<comment type="similarity">
    <text evidence="2">Belongs to the dethiobiotin synthetase family.</text>
</comment>
<gene>
    <name evidence="2" type="primary">bioD</name>
    <name evidence="3" type="ORF">GEMMAAP_14935</name>
</gene>
<sequence length="234" mass="24563">MRRLGVTGTDTGIGKTVVSCALAARARQMGVSVAAMKPVESGIEARPLPGTAVISDAERLQAACGGGDALSLIRPYVLAEPLAPWVAAQRAGVHFDLAFLDAARAQLEHGRERLVVEGAGGLLVPLTRDLSFAGLFARWQCELVLVAGNRLGVLNHVLLTVQAAERAGLPIAAIVLTSLTEQSTSVADATNFETLQQLLPTHGLHRFPWVSRLDDYDALAAAAQTAGLDSLLTT</sequence>
<feature type="binding site" evidence="2">
    <location>
        <position position="56"/>
    </location>
    <ligand>
        <name>ATP</name>
        <dbReference type="ChEBI" id="CHEBI:30616"/>
    </ligand>
</feature>
<dbReference type="EMBL" id="CP011454">
    <property type="protein sequence ID" value="AMW06900.1"/>
    <property type="molecule type" value="Genomic_DNA"/>
</dbReference>
<keyword evidence="2" id="KW-0436">Ligase</keyword>
<dbReference type="UniPathway" id="UPA00078">
    <property type="reaction ID" value="UER00161"/>
</dbReference>
<evidence type="ECO:0000313" key="4">
    <source>
        <dbReference type="Proteomes" id="UP000076404"/>
    </source>
</evidence>
<evidence type="ECO:0000313" key="3">
    <source>
        <dbReference type="EMBL" id="AMW06900.1"/>
    </source>
</evidence>
<dbReference type="eggNOG" id="COG0132">
    <property type="taxonomic scope" value="Bacteria"/>
</dbReference>
<dbReference type="CDD" id="cd03109">
    <property type="entry name" value="DTBS"/>
    <property type="match status" value="1"/>
</dbReference>
<dbReference type="SUPFAM" id="SSF52540">
    <property type="entry name" value="P-loop containing nucleoside triphosphate hydrolases"/>
    <property type="match status" value="1"/>
</dbReference>
<dbReference type="InterPro" id="IPR004472">
    <property type="entry name" value="DTB_synth_BioD"/>
</dbReference>
<dbReference type="InterPro" id="IPR027417">
    <property type="entry name" value="P-loop_NTPase"/>
</dbReference>
<evidence type="ECO:0000256" key="1">
    <source>
        <dbReference type="ARBA" id="ARBA00022756"/>
    </source>
</evidence>
<keyword evidence="2" id="KW-0460">Magnesium</keyword>
<dbReference type="NCBIfam" id="TIGR00347">
    <property type="entry name" value="bioD"/>
    <property type="match status" value="1"/>
</dbReference>
<comment type="catalytic activity">
    <reaction evidence="2">
        <text>(7R,8S)-7,8-diammoniononanoate + CO2 + ATP = (4R,5S)-dethiobiotin + ADP + phosphate + 3 H(+)</text>
        <dbReference type="Rhea" id="RHEA:15805"/>
        <dbReference type="ChEBI" id="CHEBI:15378"/>
        <dbReference type="ChEBI" id="CHEBI:16526"/>
        <dbReference type="ChEBI" id="CHEBI:30616"/>
        <dbReference type="ChEBI" id="CHEBI:43474"/>
        <dbReference type="ChEBI" id="CHEBI:149469"/>
        <dbReference type="ChEBI" id="CHEBI:149473"/>
        <dbReference type="ChEBI" id="CHEBI:456216"/>
        <dbReference type="EC" id="6.3.3.3"/>
    </reaction>
</comment>
<dbReference type="GO" id="GO:0005829">
    <property type="term" value="C:cytosol"/>
    <property type="evidence" value="ECO:0007669"/>
    <property type="project" value="TreeGrafter"/>
</dbReference>
<keyword evidence="2" id="KW-0479">Metal-binding</keyword>
<comment type="subunit">
    <text evidence="2">Homodimer.</text>
</comment>
<keyword evidence="4" id="KW-1185">Reference proteome</keyword>
<feature type="binding site" evidence="2">
    <location>
        <position position="41"/>
    </location>
    <ligand>
        <name>substrate</name>
    </ligand>
</feature>
<dbReference type="Pfam" id="PF13500">
    <property type="entry name" value="AAA_26"/>
    <property type="match status" value="1"/>
</dbReference>
<feature type="binding site" evidence="2">
    <location>
        <begin position="12"/>
        <end position="17"/>
    </location>
    <ligand>
        <name>ATP</name>
        <dbReference type="ChEBI" id="CHEBI:30616"/>
    </ligand>
</feature>
<evidence type="ECO:0000256" key="2">
    <source>
        <dbReference type="HAMAP-Rule" id="MF_00336"/>
    </source>
</evidence>
<accession>A0A143BQS4</accession>
<comment type="function">
    <text evidence="2">Catalyzes a mechanistically unusual reaction, the ATP-dependent insertion of CO2 between the N7 and N8 nitrogen atoms of 7,8-diaminopelargonic acid (DAPA, also called 7,8-diammoniononanoate) to form a ureido ring.</text>
</comment>
<keyword evidence="2" id="KW-0963">Cytoplasm</keyword>
<dbReference type="KEGG" id="gph:GEMMAAP_14935"/>
<feature type="active site" evidence="2">
    <location>
        <position position="37"/>
    </location>
</feature>
<dbReference type="AlphaFoldDB" id="A0A143BQS4"/>
<dbReference type="Proteomes" id="UP000076404">
    <property type="component" value="Chromosome"/>
</dbReference>
<reference evidence="3 4" key="1">
    <citation type="journal article" date="2014" name="Proc. Natl. Acad. Sci. U.S.A.">
        <title>Functional type 2 photosynthetic reaction centers found in the rare bacterial phylum Gemmatimonadetes.</title>
        <authorList>
            <person name="Zeng Y."/>
            <person name="Feng F."/>
            <person name="Medova H."/>
            <person name="Dean J."/>
            <person name="Koblizek M."/>
        </authorList>
    </citation>
    <scope>NUCLEOTIDE SEQUENCE [LARGE SCALE GENOMIC DNA]</scope>
    <source>
        <strain evidence="3 4">AP64</strain>
    </source>
</reference>
<organism evidence="3 4">
    <name type="scientific">Gemmatimonas phototrophica</name>
    <dbReference type="NCBI Taxonomy" id="1379270"/>
    <lineage>
        <taxon>Bacteria</taxon>
        <taxon>Pseudomonadati</taxon>
        <taxon>Gemmatimonadota</taxon>
        <taxon>Gemmatimonadia</taxon>
        <taxon>Gemmatimonadales</taxon>
        <taxon>Gemmatimonadaceae</taxon>
        <taxon>Gemmatimonas</taxon>
    </lineage>
</organism>
<comment type="caution">
    <text evidence="2">Lacks conserved residue(s) required for the propagation of feature annotation.</text>
</comment>
<dbReference type="HAMAP" id="MF_00336">
    <property type="entry name" value="BioD"/>
    <property type="match status" value="1"/>
</dbReference>
<comment type="pathway">
    <text evidence="2">Cofactor biosynthesis; biotin biosynthesis; biotin from 7,8-diaminononanoate: step 1/2.</text>
</comment>
<feature type="binding site" evidence="2">
    <location>
        <position position="16"/>
    </location>
    <ligand>
        <name>Mg(2+)</name>
        <dbReference type="ChEBI" id="CHEBI:18420"/>
    </ligand>
</feature>
<feature type="binding site" evidence="2">
    <location>
        <begin position="208"/>
        <end position="210"/>
    </location>
    <ligand>
        <name>ATP</name>
        <dbReference type="ChEBI" id="CHEBI:30616"/>
    </ligand>
</feature>
<proteinExistence type="inferred from homology"/>
<keyword evidence="2" id="KW-0547">Nucleotide-binding</keyword>
<name>A0A143BQS4_9BACT</name>
<dbReference type="GO" id="GO:0000287">
    <property type="term" value="F:magnesium ion binding"/>
    <property type="evidence" value="ECO:0007669"/>
    <property type="project" value="UniProtKB-UniRule"/>
</dbReference>
<reference evidence="3 4" key="2">
    <citation type="journal article" date="2016" name="Environ. Microbiol. Rep.">
        <title>Metagenomic evidence for the presence of phototrophic Gemmatimonadetes bacteria in diverse environments.</title>
        <authorList>
            <person name="Zeng Y."/>
            <person name="Baumbach J."/>
            <person name="Barbosa E.G."/>
            <person name="Azevedo V."/>
            <person name="Zhang C."/>
            <person name="Koblizek M."/>
        </authorList>
    </citation>
    <scope>NUCLEOTIDE SEQUENCE [LARGE SCALE GENOMIC DNA]</scope>
    <source>
        <strain evidence="3 4">AP64</strain>
    </source>
</reference>
<keyword evidence="1 2" id="KW-0093">Biotin biosynthesis</keyword>
<dbReference type="GO" id="GO:0005524">
    <property type="term" value="F:ATP binding"/>
    <property type="evidence" value="ECO:0007669"/>
    <property type="project" value="UniProtKB-UniRule"/>
</dbReference>
<dbReference type="EC" id="6.3.3.3" evidence="2"/>
<dbReference type="PANTHER" id="PTHR43210">
    <property type="entry name" value="DETHIOBIOTIN SYNTHETASE"/>
    <property type="match status" value="1"/>
</dbReference>
<feature type="binding site" evidence="2">
    <location>
        <position position="56"/>
    </location>
    <ligand>
        <name>Mg(2+)</name>
        <dbReference type="ChEBI" id="CHEBI:18420"/>
    </ligand>
</feature>
<dbReference type="Gene3D" id="3.40.50.300">
    <property type="entry name" value="P-loop containing nucleotide triphosphate hydrolases"/>
    <property type="match status" value="1"/>
</dbReference>
<dbReference type="GO" id="GO:0009102">
    <property type="term" value="P:biotin biosynthetic process"/>
    <property type="evidence" value="ECO:0007669"/>
    <property type="project" value="UniProtKB-UniRule"/>
</dbReference>